<feature type="chain" id="PRO_5023061700" evidence="2">
    <location>
        <begin position="23"/>
        <end position="327"/>
    </location>
</feature>
<accession>A0A5C1QQI4</accession>
<keyword evidence="2" id="KW-0732">Signal</keyword>
<evidence type="ECO:0000256" key="1">
    <source>
        <dbReference type="ARBA" id="ARBA00006987"/>
    </source>
</evidence>
<dbReference type="PANTHER" id="PTHR42928:SF5">
    <property type="entry name" value="BLR1237 PROTEIN"/>
    <property type="match status" value="1"/>
</dbReference>
<proteinExistence type="inferred from homology"/>
<keyword evidence="4" id="KW-1185">Reference proteome</keyword>
<sequence>MKVKRMIVMIACVLLSSTALFANGTPEEYPNKDVEFIVSSGAGGGTDAISRKISQLAEKELGTAIYFVNKPGADDAVGPNLLMGAKPDGYTIGNFNYGSIINAPFTGLIKGYDLAKVQIFALITQEPDALMVTKNSPYTTFDEFIEAAKANPGKIKVADQGIGSRVNLLALKIQDFYGVQFNMISYQGSAPQREAILNGEVDAAITSLGDFAPLLNSGDAIGVVEFSSTQNGGFPTVPNSVELGLDDSLLSGSFLTLAAPVETPAEIIEKLTKAFGSAATSTEFSEWTKTVGVTPDFKSGPELKAFIDGKIEGETKALQALKDAGVL</sequence>
<feature type="signal peptide" evidence="2">
    <location>
        <begin position="1"/>
        <end position="22"/>
    </location>
</feature>
<dbReference type="OrthoDB" id="8880247at2"/>
<reference evidence="3 4" key="1">
    <citation type="submission" date="2019-02" db="EMBL/GenBank/DDBJ databases">
        <title>Complete Genome Sequence and Methylome Analysis of free living Spirochaetas.</title>
        <authorList>
            <person name="Fomenkov A."/>
            <person name="Dubinina G."/>
            <person name="Leshcheva N."/>
            <person name="Mikheeva N."/>
            <person name="Grabovich M."/>
            <person name="Vincze T."/>
            <person name="Roberts R.J."/>
        </authorList>
    </citation>
    <scope>NUCLEOTIDE SEQUENCE [LARGE SCALE GENOMIC DNA]</scope>
    <source>
        <strain evidence="3 4">K2</strain>
    </source>
</reference>
<dbReference type="KEGG" id="ock:EXM22_16315"/>
<dbReference type="Gene3D" id="3.40.190.10">
    <property type="entry name" value="Periplasmic binding protein-like II"/>
    <property type="match status" value="1"/>
</dbReference>
<dbReference type="PIRSF" id="PIRSF017082">
    <property type="entry name" value="YflP"/>
    <property type="match status" value="1"/>
</dbReference>
<dbReference type="Pfam" id="PF03401">
    <property type="entry name" value="TctC"/>
    <property type="match status" value="1"/>
</dbReference>
<name>A0A5C1QQI4_9SPIO</name>
<comment type="similarity">
    <text evidence="1">Belongs to the UPF0065 (bug) family.</text>
</comment>
<protein>
    <submittedName>
        <fullName evidence="3">Tripartite tricarboxylate transporter substrate binding protein</fullName>
    </submittedName>
</protein>
<dbReference type="EMBL" id="CP036150">
    <property type="protein sequence ID" value="QEN09469.1"/>
    <property type="molecule type" value="Genomic_DNA"/>
</dbReference>
<evidence type="ECO:0000256" key="2">
    <source>
        <dbReference type="SAM" id="SignalP"/>
    </source>
</evidence>
<dbReference type="SUPFAM" id="SSF53850">
    <property type="entry name" value="Periplasmic binding protein-like II"/>
    <property type="match status" value="1"/>
</dbReference>
<dbReference type="Gene3D" id="3.40.190.150">
    <property type="entry name" value="Bordetella uptake gene, domain 1"/>
    <property type="match status" value="1"/>
</dbReference>
<evidence type="ECO:0000313" key="4">
    <source>
        <dbReference type="Proteomes" id="UP000324209"/>
    </source>
</evidence>
<dbReference type="InterPro" id="IPR005064">
    <property type="entry name" value="BUG"/>
</dbReference>
<dbReference type="Proteomes" id="UP000324209">
    <property type="component" value="Chromosome"/>
</dbReference>
<dbReference type="InterPro" id="IPR042100">
    <property type="entry name" value="Bug_dom1"/>
</dbReference>
<gene>
    <name evidence="3" type="ORF">EXM22_16315</name>
</gene>
<organism evidence="3 4">
    <name type="scientific">Oceanispirochaeta crateris</name>
    <dbReference type="NCBI Taxonomy" id="2518645"/>
    <lineage>
        <taxon>Bacteria</taxon>
        <taxon>Pseudomonadati</taxon>
        <taxon>Spirochaetota</taxon>
        <taxon>Spirochaetia</taxon>
        <taxon>Spirochaetales</taxon>
        <taxon>Spirochaetaceae</taxon>
        <taxon>Oceanispirochaeta</taxon>
    </lineage>
</organism>
<dbReference type="CDD" id="cd07012">
    <property type="entry name" value="PBP2_Bug_TTT"/>
    <property type="match status" value="1"/>
</dbReference>
<dbReference type="PANTHER" id="PTHR42928">
    <property type="entry name" value="TRICARBOXYLATE-BINDING PROTEIN"/>
    <property type="match status" value="1"/>
</dbReference>
<evidence type="ECO:0000313" key="3">
    <source>
        <dbReference type="EMBL" id="QEN09469.1"/>
    </source>
</evidence>
<dbReference type="AlphaFoldDB" id="A0A5C1QQI4"/>